<reference evidence="1" key="1">
    <citation type="submission" date="2020-02" db="EMBL/GenBank/DDBJ databases">
        <authorList>
            <person name="Palmer J.M."/>
        </authorList>
    </citation>
    <scope>NUCLEOTIDE SEQUENCE</scope>
    <source>
        <strain evidence="1">EPUS1.4</strain>
        <tissue evidence="1">Thallus</tissue>
    </source>
</reference>
<sequence length="160" mass="18150">MGNISHFNIVCAASEFDRVLAFYLAALKPLGYKEIMRPVENVVGLGNGCIPEFWIAAKEECEKISLEDRKQIGCHFALWGKDFAAVHAFHAAGLKAGGTCNGKAGYRPEYFKLYYAAFIIDPLGNNVEVMCIYPAWTQWWWWRSWLPGGKVLEPENRKED</sequence>
<evidence type="ECO:0000313" key="2">
    <source>
        <dbReference type="Proteomes" id="UP000606974"/>
    </source>
</evidence>
<dbReference type="PANTHER" id="PTHR35006">
    <property type="entry name" value="GLYOXALASE FAMILY PROTEIN (AFU_ORTHOLOGUE AFUA_5G14830)"/>
    <property type="match status" value="1"/>
</dbReference>
<dbReference type="PANTHER" id="PTHR35006:SF2">
    <property type="entry name" value="GLYOXALASE FAMILY PROTEIN (AFU_ORTHOLOGUE AFUA_5G14830)"/>
    <property type="match status" value="1"/>
</dbReference>
<accession>A0A8H7E9G7</accession>
<dbReference type="SUPFAM" id="SSF54593">
    <property type="entry name" value="Glyoxalase/Bleomycin resistance protein/Dihydroxybiphenyl dioxygenase"/>
    <property type="match status" value="1"/>
</dbReference>
<comment type="caution">
    <text evidence="1">The sequence shown here is derived from an EMBL/GenBank/DDBJ whole genome shotgun (WGS) entry which is preliminary data.</text>
</comment>
<dbReference type="OrthoDB" id="10249419at2759"/>
<evidence type="ECO:0008006" key="3">
    <source>
        <dbReference type="Google" id="ProtNLM"/>
    </source>
</evidence>
<dbReference type="Proteomes" id="UP000606974">
    <property type="component" value="Unassembled WGS sequence"/>
</dbReference>
<keyword evidence="2" id="KW-1185">Reference proteome</keyword>
<dbReference type="AlphaFoldDB" id="A0A8H7E9G7"/>
<dbReference type="InterPro" id="IPR029068">
    <property type="entry name" value="Glyas_Bleomycin-R_OHBP_Dase"/>
</dbReference>
<dbReference type="Gene3D" id="3.10.180.10">
    <property type="entry name" value="2,3-Dihydroxybiphenyl 1,2-Dioxygenase, domain 1"/>
    <property type="match status" value="1"/>
</dbReference>
<evidence type="ECO:0000313" key="1">
    <source>
        <dbReference type="EMBL" id="KAF7513178.1"/>
    </source>
</evidence>
<organism evidence="1 2">
    <name type="scientific">Endocarpon pusillum</name>
    <dbReference type="NCBI Taxonomy" id="364733"/>
    <lineage>
        <taxon>Eukaryota</taxon>
        <taxon>Fungi</taxon>
        <taxon>Dikarya</taxon>
        <taxon>Ascomycota</taxon>
        <taxon>Pezizomycotina</taxon>
        <taxon>Eurotiomycetes</taxon>
        <taxon>Chaetothyriomycetidae</taxon>
        <taxon>Verrucariales</taxon>
        <taxon>Verrucariaceae</taxon>
        <taxon>Endocarpon</taxon>
    </lineage>
</organism>
<dbReference type="EMBL" id="JAACFV010000007">
    <property type="protein sequence ID" value="KAF7513178.1"/>
    <property type="molecule type" value="Genomic_DNA"/>
</dbReference>
<protein>
    <recommendedName>
        <fullName evidence="3">VOC domain-containing protein</fullName>
    </recommendedName>
</protein>
<proteinExistence type="predicted"/>
<name>A0A8H7E9G7_9EURO</name>
<gene>
    <name evidence="1" type="ORF">GJ744_010574</name>
</gene>